<accession>A0A1H1N5C7</accession>
<keyword evidence="2" id="KW-1185">Reference proteome</keyword>
<proteinExistence type="predicted"/>
<name>A0A1H1N5C7_9ACTN</name>
<dbReference type="AlphaFoldDB" id="A0A1H1N5C7"/>
<protein>
    <submittedName>
        <fullName evidence="1">Uncharacterized protein</fullName>
    </submittedName>
</protein>
<evidence type="ECO:0000313" key="2">
    <source>
        <dbReference type="Proteomes" id="UP000199103"/>
    </source>
</evidence>
<dbReference type="RefSeq" id="WP_091519016.1">
    <property type="nucleotide sequence ID" value="NZ_LT629772.1"/>
</dbReference>
<sequence>MLIEFQGSVLVMLGAHLLGRSWIHPARVNAATHRRGYLRGPARLGLLRSPALVLFAVGHL</sequence>
<gene>
    <name evidence="1" type="ORF">SAMN04489812_0385</name>
</gene>
<dbReference type="EMBL" id="LT629772">
    <property type="protein sequence ID" value="SDR94080.1"/>
    <property type="molecule type" value="Genomic_DNA"/>
</dbReference>
<organism evidence="1 2">
    <name type="scientific">Microlunatus soli</name>
    <dbReference type="NCBI Taxonomy" id="630515"/>
    <lineage>
        <taxon>Bacteria</taxon>
        <taxon>Bacillati</taxon>
        <taxon>Actinomycetota</taxon>
        <taxon>Actinomycetes</taxon>
        <taxon>Propionibacteriales</taxon>
        <taxon>Propionibacteriaceae</taxon>
        <taxon>Microlunatus</taxon>
    </lineage>
</organism>
<reference evidence="1 2" key="1">
    <citation type="submission" date="2016-10" db="EMBL/GenBank/DDBJ databases">
        <authorList>
            <person name="de Groot N.N."/>
        </authorList>
    </citation>
    <scope>NUCLEOTIDE SEQUENCE [LARGE SCALE GENOMIC DNA]</scope>
    <source>
        <strain evidence="1 2">DSM 21800</strain>
    </source>
</reference>
<dbReference type="Proteomes" id="UP000199103">
    <property type="component" value="Chromosome I"/>
</dbReference>
<evidence type="ECO:0000313" key="1">
    <source>
        <dbReference type="EMBL" id="SDR94080.1"/>
    </source>
</evidence>